<keyword evidence="5" id="KW-1278">Translocase</keyword>
<protein>
    <recommendedName>
        <fullName evidence="3">NADH-ubiquinone oxidoreductase chain 4L</fullName>
    </recommendedName>
    <alternativeName>
        <fullName evidence="9">NADH dehydrogenase subunit 4L</fullName>
    </alternativeName>
</protein>
<dbReference type="GeneID" id="24146043"/>
<keyword evidence="12" id="KW-0496">Mitochondrion</keyword>
<comment type="subcellular location">
    <subcellularLocation>
        <location evidence="1">Membrane</location>
        <topology evidence="1">Multi-pass membrane protein</topology>
    </subcellularLocation>
</comment>
<dbReference type="InterPro" id="IPR039428">
    <property type="entry name" value="NUOK/Mnh_C1-like"/>
</dbReference>
<geneLocation type="mitochondrion" evidence="12"/>
<evidence type="ECO:0000256" key="6">
    <source>
        <dbReference type="ARBA" id="ARBA00022989"/>
    </source>
</evidence>
<evidence type="ECO:0000256" key="5">
    <source>
        <dbReference type="ARBA" id="ARBA00022967"/>
    </source>
</evidence>
<evidence type="ECO:0000313" key="12">
    <source>
        <dbReference type="EMBL" id="AIW82474.1"/>
    </source>
</evidence>
<comment type="similarity">
    <text evidence="2">Belongs to the complex I subunit 4L family.</text>
</comment>
<organism evidence="12">
    <name type="scientific">Pelecinus polyturator</name>
    <dbReference type="NCBI Taxonomy" id="44352"/>
    <lineage>
        <taxon>Eukaryota</taxon>
        <taxon>Metazoa</taxon>
        <taxon>Ecdysozoa</taxon>
        <taxon>Arthropoda</taxon>
        <taxon>Hexapoda</taxon>
        <taxon>Insecta</taxon>
        <taxon>Pterygota</taxon>
        <taxon>Neoptera</taxon>
        <taxon>Endopterygota</taxon>
        <taxon>Hymenoptera</taxon>
        <taxon>Apocrita</taxon>
        <taxon>Proctotrupomorpha</taxon>
        <taxon>Proctotrupoidea</taxon>
        <taxon>Pelecinidae</taxon>
        <taxon>Pelecinus</taxon>
    </lineage>
</organism>
<evidence type="ECO:0000256" key="1">
    <source>
        <dbReference type="ARBA" id="ARBA00004141"/>
    </source>
</evidence>
<name>A0A0E3ELL4_9HYME</name>
<evidence type="ECO:0000256" key="7">
    <source>
        <dbReference type="ARBA" id="ARBA00023027"/>
    </source>
</evidence>
<evidence type="ECO:0000256" key="8">
    <source>
        <dbReference type="ARBA" id="ARBA00023136"/>
    </source>
</evidence>
<keyword evidence="4 11" id="KW-0812">Transmembrane</keyword>
<dbReference type="GO" id="GO:0016020">
    <property type="term" value="C:membrane"/>
    <property type="evidence" value="ECO:0007669"/>
    <property type="project" value="UniProtKB-SubCell"/>
</dbReference>
<evidence type="ECO:0000256" key="11">
    <source>
        <dbReference type="SAM" id="Phobius"/>
    </source>
</evidence>
<comment type="catalytic activity">
    <reaction evidence="10">
        <text>a ubiquinone + NADH + 5 H(+)(in) = a ubiquinol + NAD(+) + 4 H(+)(out)</text>
        <dbReference type="Rhea" id="RHEA:29091"/>
        <dbReference type="Rhea" id="RHEA-COMP:9565"/>
        <dbReference type="Rhea" id="RHEA-COMP:9566"/>
        <dbReference type="ChEBI" id="CHEBI:15378"/>
        <dbReference type="ChEBI" id="CHEBI:16389"/>
        <dbReference type="ChEBI" id="CHEBI:17976"/>
        <dbReference type="ChEBI" id="CHEBI:57540"/>
        <dbReference type="ChEBI" id="CHEBI:57945"/>
        <dbReference type="EC" id="7.1.1.2"/>
    </reaction>
</comment>
<dbReference type="GO" id="GO:0008137">
    <property type="term" value="F:NADH dehydrogenase (ubiquinone) activity"/>
    <property type="evidence" value="ECO:0007669"/>
    <property type="project" value="UniProtKB-EC"/>
</dbReference>
<keyword evidence="8 11" id="KW-0472">Membrane</keyword>
<evidence type="ECO:0000256" key="9">
    <source>
        <dbReference type="ARBA" id="ARBA00031586"/>
    </source>
</evidence>
<dbReference type="Pfam" id="PF00420">
    <property type="entry name" value="Oxidored_q2"/>
    <property type="match status" value="1"/>
</dbReference>
<keyword evidence="6 11" id="KW-1133">Transmembrane helix</keyword>
<evidence type="ECO:0000256" key="3">
    <source>
        <dbReference type="ARBA" id="ARBA00016612"/>
    </source>
</evidence>
<gene>
    <name evidence="12" type="primary">ND4L</name>
</gene>
<evidence type="ECO:0000256" key="4">
    <source>
        <dbReference type="ARBA" id="ARBA00022692"/>
    </source>
</evidence>
<accession>A0A0E3ELL4</accession>
<proteinExistence type="inferred from homology"/>
<dbReference type="AlphaFoldDB" id="A0A0E3ELL4"/>
<dbReference type="Gene3D" id="1.10.287.3510">
    <property type="match status" value="1"/>
</dbReference>
<sequence>MSLFLCSLMLFTFFFKYMLLMLISLEFIMISIFYMMYIIVVKFNLDYNIIMYMMVFMVCEGVLGLSILVLYIRYNGSDMVKFMNLKLW</sequence>
<feature type="transmembrane region" description="Helical" evidence="11">
    <location>
        <begin position="49"/>
        <end position="72"/>
    </location>
</feature>
<reference evidence="12" key="1">
    <citation type="journal article" date="2015" name="Mol. Phylogenet. Evol.">
        <title>Higher-level phylogeny of the Hymenoptera inferred from mitochondrial genomes.</title>
        <authorList>
            <person name="Mao M."/>
            <person name="Gibson T."/>
            <person name="Dowton M."/>
        </authorList>
    </citation>
    <scope>NUCLEOTIDE SEQUENCE</scope>
</reference>
<dbReference type="RefSeq" id="YP_009131556.1">
    <property type="nucleotide sequence ID" value="NC_026865.1"/>
</dbReference>
<evidence type="ECO:0000256" key="10">
    <source>
        <dbReference type="ARBA" id="ARBA00049551"/>
    </source>
</evidence>
<dbReference type="EMBL" id="KM104167">
    <property type="protein sequence ID" value="AIW82474.1"/>
    <property type="molecule type" value="Genomic_DNA"/>
</dbReference>
<keyword evidence="7" id="KW-0520">NAD</keyword>
<dbReference type="CTD" id="4539"/>
<evidence type="ECO:0000256" key="2">
    <source>
        <dbReference type="ARBA" id="ARBA00010519"/>
    </source>
</evidence>
<feature type="transmembrane region" description="Helical" evidence="11">
    <location>
        <begin position="17"/>
        <end position="37"/>
    </location>
</feature>